<dbReference type="CDD" id="cd03801">
    <property type="entry name" value="GT4_PimA-like"/>
    <property type="match status" value="1"/>
</dbReference>
<proteinExistence type="predicted"/>
<dbReference type="InterPro" id="IPR017521">
    <property type="entry name" value="Sugar_tfrase_PEP-CTERM_Stp1"/>
</dbReference>
<accession>A0A1W6SL04</accession>
<dbReference type="Gene3D" id="3.40.50.2000">
    <property type="entry name" value="Glycogen Phosphorylase B"/>
    <property type="match status" value="2"/>
</dbReference>
<evidence type="ECO:0000313" key="1">
    <source>
        <dbReference type="EMBL" id="ARO86479.1"/>
    </source>
</evidence>
<dbReference type="SUPFAM" id="SSF53756">
    <property type="entry name" value="UDP-Glycosyltransferase/glycogen phosphorylase"/>
    <property type="match status" value="1"/>
</dbReference>
<dbReference type="PANTHER" id="PTHR12526:SF600">
    <property type="entry name" value="GLYCOSYL TRANSFERASE GROUP 1"/>
    <property type="match status" value="1"/>
</dbReference>
<dbReference type="KEGG" id="nlc:EBAPG3_001050"/>
<sequence length="422" mass="47443">MQELLYLVHRIPFPPDKGDKIRSYHLLKHLSRHYRVHLGTFIDDEKDWSHLPKVKDLCGETCFVNLSPKAARLRSLGGLFLQQPLTLPYYRDRSLQAWVNSVLETRSVRNILVFSSGMAQYVSHAGPARRVIDFVDIDSDKWMQYAATKSWPMDWIYRRESRLLLSYEKRVAREFDAATFVSEAEADLFKRLAPEVATKVTYFNNGVDADYFSPQNIYPNPYATGTDTLVFTGAMDYWANVDAVDWFARSIFSAIRVHLPNVEFHIVGARPAARVMALSALPGITVTGSVPDIRPYLAHASLAVAPLRIARGIQNKVLEAMAMAKIVIASPQAMEGICAVSGQELLVADNEDDFAHQIITLLQSKSRRTMGRAARARVLKDYSWEKGLARVEALLSQPQVISADEARPHVLQNHFKSAGDAA</sequence>
<dbReference type="NCBIfam" id="TIGR03087">
    <property type="entry name" value="stp1"/>
    <property type="match status" value="1"/>
</dbReference>
<keyword evidence="2" id="KW-1185">Reference proteome</keyword>
<dbReference type="eggNOG" id="COG0438">
    <property type="taxonomic scope" value="Bacteria"/>
</dbReference>
<dbReference type="Proteomes" id="UP000012179">
    <property type="component" value="Chromosome"/>
</dbReference>
<dbReference type="AlphaFoldDB" id="A0A1W6SL04"/>
<name>A0A1W6SL04_9PROT</name>
<dbReference type="RefSeq" id="WP_004180801.1">
    <property type="nucleotide sequence ID" value="NZ_CP021106.3"/>
</dbReference>
<dbReference type="EMBL" id="CP021106">
    <property type="protein sequence ID" value="ARO86479.1"/>
    <property type="molecule type" value="Genomic_DNA"/>
</dbReference>
<dbReference type="PANTHER" id="PTHR12526">
    <property type="entry name" value="GLYCOSYLTRANSFERASE"/>
    <property type="match status" value="1"/>
</dbReference>
<organism evidence="1 2">
    <name type="scientific">Nitrosospira lacus</name>
    <dbReference type="NCBI Taxonomy" id="1288494"/>
    <lineage>
        <taxon>Bacteria</taxon>
        <taxon>Pseudomonadati</taxon>
        <taxon>Pseudomonadota</taxon>
        <taxon>Betaproteobacteria</taxon>
        <taxon>Nitrosomonadales</taxon>
        <taxon>Nitrosomonadaceae</taxon>
        <taxon>Nitrosospira</taxon>
    </lineage>
</organism>
<dbReference type="OrthoDB" id="9807209at2"/>
<dbReference type="Pfam" id="PF13692">
    <property type="entry name" value="Glyco_trans_1_4"/>
    <property type="match status" value="1"/>
</dbReference>
<keyword evidence="1" id="KW-0808">Transferase</keyword>
<protein>
    <submittedName>
        <fullName evidence="1">Sugar transferase</fullName>
    </submittedName>
</protein>
<evidence type="ECO:0000313" key="2">
    <source>
        <dbReference type="Proteomes" id="UP000012179"/>
    </source>
</evidence>
<dbReference type="GO" id="GO:0016757">
    <property type="term" value="F:glycosyltransferase activity"/>
    <property type="evidence" value="ECO:0007669"/>
    <property type="project" value="TreeGrafter"/>
</dbReference>
<gene>
    <name evidence="1" type="ORF">EBAPG3_001050</name>
</gene>
<reference evidence="1 2" key="1">
    <citation type="journal article" date="2015" name="Int. J. Syst. Evol. Microbiol.">
        <title>Nitrosospira lacus sp. nov., a psychrotolerant, ammonia-oxidizing bacterium from sandy lake sediment.</title>
        <authorList>
            <person name="Urakawa H."/>
            <person name="Garcia J.C."/>
            <person name="Nielsen J.L."/>
            <person name="Le V.Q."/>
            <person name="Kozlowski J.A."/>
            <person name="Stein L.Y."/>
            <person name="Lim C.K."/>
            <person name="Pommerening-Roser A."/>
            <person name="Martens-Habbena W."/>
            <person name="Stahl D.A."/>
            <person name="Klotz M.G."/>
        </authorList>
    </citation>
    <scope>NUCLEOTIDE SEQUENCE [LARGE SCALE GENOMIC DNA]</scope>
    <source>
        <strain evidence="1 2">APG3</strain>
    </source>
</reference>